<name>A0AAD6ZHC7_9AGAR</name>
<feature type="region of interest" description="Disordered" evidence="1">
    <location>
        <begin position="54"/>
        <end position="143"/>
    </location>
</feature>
<protein>
    <submittedName>
        <fullName evidence="2">Uncharacterized protein</fullName>
    </submittedName>
</protein>
<evidence type="ECO:0000313" key="2">
    <source>
        <dbReference type="EMBL" id="KAJ7322803.1"/>
    </source>
</evidence>
<proteinExistence type="predicted"/>
<evidence type="ECO:0000256" key="1">
    <source>
        <dbReference type="SAM" id="MobiDB-lite"/>
    </source>
</evidence>
<feature type="compositionally biased region" description="Basic residues" evidence="1">
    <location>
        <begin position="79"/>
        <end position="90"/>
    </location>
</feature>
<gene>
    <name evidence="2" type="ORF">DFH08DRAFT_817950</name>
</gene>
<accession>A0AAD6ZHC7</accession>
<dbReference type="EMBL" id="JARIHO010000048">
    <property type="protein sequence ID" value="KAJ7322803.1"/>
    <property type="molecule type" value="Genomic_DNA"/>
</dbReference>
<dbReference type="Proteomes" id="UP001218218">
    <property type="component" value="Unassembled WGS sequence"/>
</dbReference>
<sequence length="421" mass="46285">MDPQAAPPQGEFHFPPGMYMVPPLQGPYMAPPGLYLSPAQVHGQLLPFTTNATTIDASNDTNSTRKTTINVSDDANSTRKSKRPRGRPRNPAKVGTSGKSKLRAAIPAKPKATTKPKATKKDTANQENTPPTIDLALTDSENDVEKSEDGKICHWTADEKTIVYEFILGSDDEAERRFEQHKVNPGHVYKKISNLFEGAHSADSVKLMYMSSLETFAWIRAFNGFIGNSGRDPNSDDPEAVLKSKIAAAHGAGMHLGALEPATITEWERNGWFDLFNSHLGTSTKVAWPVARSSASAISDLDEDFSNDNDSSDLNIDPNLRKAVLHVPKTPAAVVSEPKHTPSSTFRKQVPSSFIGLGDFTRMKEEKKAVMLELRLAIDHKRLEMDKVRGKIDMAAKVLSMPGASDEVKDHMNLYLLNYFS</sequence>
<keyword evidence="3" id="KW-1185">Reference proteome</keyword>
<comment type="caution">
    <text evidence="2">The sequence shown here is derived from an EMBL/GenBank/DDBJ whole genome shotgun (WGS) entry which is preliminary data.</text>
</comment>
<evidence type="ECO:0000313" key="3">
    <source>
        <dbReference type="Proteomes" id="UP001218218"/>
    </source>
</evidence>
<dbReference type="AlphaFoldDB" id="A0AAD6ZHC7"/>
<feature type="compositionally biased region" description="Polar residues" evidence="1">
    <location>
        <begin position="54"/>
        <end position="75"/>
    </location>
</feature>
<organism evidence="2 3">
    <name type="scientific">Mycena albidolilacea</name>
    <dbReference type="NCBI Taxonomy" id="1033008"/>
    <lineage>
        <taxon>Eukaryota</taxon>
        <taxon>Fungi</taxon>
        <taxon>Dikarya</taxon>
        <taxon>Basidiomycota</taxon>
        <taxon>Agaricomycotina</taxon>
        <taxon>Agaricomycetes</taxon>
        <taxon>Agaricomycetidae</taxon>
        <taxon>Agaricales</taxon>
        <taxon>Marasmiineae</taxon>
        <taxon>Mycenaceae</taxon>
        <taxon>Mycena</taxon>
    </lineage>
</organism>
<reference evidence="2" key="1">
    <citation type="submission" date="2023-03" db="EMBL/GenBank/DDBJ databases">
        <title>Massive genome expansion in bonnet fungi (Mycena s.s.) driven by repeated elements and novel gene families across ecological guilds.</title>
        <authorList>
            <consortium name="Lawrence Berkeley National Laboratory"/>
            <person name="Harder C.B."/>
            <person name="Miyauchi S."/>
            <person name="Viragh M."/>
            <person name="Kuo A."/>
            <person name="Thoen E."/>
            <person name="Andreopoulos B."/>
            <person name="Lu D."/>
            <person name="Skrede I."/>
            <person name="Drula E."/>
            <person name="Henrissat B."/>
            <person name="Morin E."/>
            <person name="Kohler A."/>
            <person name="Barry K."/>
            <person name="LaButti K."/>
            <person name="Morin E."/>
            <person name="Salamov A."/>
            <person name="Lipzen A."/>
            <person name="Mereny Z."/>
            <person name="Hegedus B."/>
            <person name="Baldrian P."/>
            <person name="Stursova M."/>
            <person name="Weitz H."/>
            <person name="Taylor A."/>
            <person name="Grigoriev I.V."/>
            <person name="Nagy L.G."/>
            <person name="Martin F."/>
            <person name="Kauserud H."/>
        </authorList>
    </citation>
    <scope>NUCLEOTIDE SEQUENCE</scope>
    <source>
        <strain evidence="2">CBHHK002</strain>
    </source>
</reference>